<reference evidence="4" key="1">
    <citation type="journal article" date="2019" name="Int. J. Syst. Evol. Microbiol.">
        <title>The Global Catalogue of Microorganisms (GCM) 10K type strain sequencing project: providing services to taxonomists for standard genome sequencing and annotation.</title>
        <authorList>
            <consortium name="The Broad Institute Genomics Platform"/>
            <consortium name="The Broad Institute Genome Sequencing Center for Infectious Disease"/>
            <person name="Wu L."/>
            <person name="Ma J."/>
        </authorList>
    </citation>
    <scope>NUCLEOTIDE SEQUENCE [LARGE SCALE GENOMIC DNA]</scope>
    <source>
        <strain evidence="4">TBRC 4489</strain>
    </source>
</reference>
<evidence type="ECO:0000256" key="2">
    <source>
        <dbReference type="SAM" id="Phobius"/>
    </source>
</evidence>
<gene>
    <name evidence="3" type="ORF">ACFOWE_19125</name>
</gene>
<comment type="caution">
    <text evidence="3">The sequence shown here is derived from an EMBL/GenBank/DDBJ whole genome shotgun (WGS) entry which is preliminary data.</text>
</comment>
<keyword evidence="2" id="KW-0812">Transmembrane</keyword>
<name>A0ABV8I8N6_9ACTN</name>
<evidence type="ECO:0000313" key="3">
    <source>
        <dbReference type="EMBL" id="MFC4060422.1"/>
    </source>
</evidence>
<organism evidence="3 4">
    <name type="scientific">Planomonospora corallina</name>
    <dbReference type="NCBI Taxonomy" id="1806052"/>
    <lineage>
        <taxon>Bacteria</taxon>
        <taxon>Bacillati</taxon>
        <taxon>Actinomycetota</taxon>
        <taxon>Actinomycetes</taxon>
        <taxon>Streptosporangiales</taxon>
        <taxon>Streptosporangiaceae</taxon>
        <taxon>Planomonospora</taxon>
    </lineage>
</organism>
<keyword evidence="2" id="KW-1133">Transmembrane helix</keyword>
<feature type="region of interest" description="Disordered" evidence="1">
    <location>
        <begin position="1"/>
        <end position="26"/>
    </location>
</feature>
<protein>
    <recommendedName>
        <fullName evidence="5">DUF4190 domain-containing protein</fullName>
    </recommendedName>
</protein>
<evidence type="ECO:0000313" key="4">
    <source>
        <dbReference type="Proteomes" id="UP001595850"/>
    </source>
</evidence>
<dbReference type="Proteomes" id="UP001595850">
    <property type="component" value="Unassembled WGS sequence"/>
</dbReference>
<evidence type="ECO:0000256" key="1">
    <source>
        <dbReference type="SAM" id="MobiDB-lite"/>
    </source>
</evidence>
<keyword evidence="2" id="KW-0472">Membrane</keyword>
<feature type="transmembrane region" description="Helical" evidence="2">
    <location>
        <begin position="85"/>
        <end position="111"/>
    </location>
</feature>
<dbReference type="RefSeq" id="WP_377289653.1">
    <property type="nucleotide sequence ID" value="NZ_JBHSBM010000022.1"/>
</dbReference>
<keyword evidence="4" id="KW-1185">Reference proteome</keyword>
<dbReference type="EMBL" id="JBHSBM010000022">
    <property type="protein sequence ID" value="MFC4060422.1"/>
    <property type="molecule type" value="Genomic_DNA"/>
</dbReference>
<accession>A0ABV8I8N6</accession>
<sequence>MTYVYGLPSDHRSYPAQRGYASRPSQPGSGLGLASLTAGGVALLTGLLPSASGASAGLTLTSVALGFAALGRAHRTTSAHRGRAGGWAGLLLELSVGALLIWSAVAFFTLLTAPALTAGPATGLPVLEQVGGTGPAAGCLRADGGHLICPASGNA</sequence>
<evidence type="ECO:0008006" key="5">
    <source>
        <dbReference type="Google" id="ProtNLM"/>
    </source>
</evidence>
<proteinExistence type="predicted"/>
<feature type="transmembrane region" description="Helical" evidence="2">
    <location>
        <begin position="54"/>
        <end position="73"/>
    </location>
</feature>